<dbReference type="GO" id="GO:0003756">
    <property type="term" value="F:protein disulfide isomerase activity"/>
    <property type="evidence" value="ECO:0007669"/>
    <property type="project" value="TreeGrafter"/>
</dbReference>
<organism evidence="5">
    <name type="scientific">Theileria annulata</name>
    <dbReference type="NCBI Taxonomy" id="5874"/>
    <lineage>
        <taxon>Eukaryota</taxon>
        <taxon>Sar</taxon>
        <taxon>Alveolata</taxon>
        <taxon>Apicomplexa</taxon>
        <taxon>Aconoidasida</taxon>
        <taxon>Piroplasmida</taxon>
        <taxon>Theileriidae</taxon>
        <taxon>Theileria</taxon>
    </lineage>
</organism>
<dbReference type="AlphaFoldDB" id="A0A3B0MWE5"/>
<dbReference type="PROSITE" id="PS51352">
    <property type="entry name" value="THIOREDOXIN_2"/>
    <property type="match status" value="1"/>
</dbReference>
<proteinExistence type="inferred from homology"/>
<comment type="similarity">
    <text evidence="1">Belongs to the protein disulfide isomerase family.</text>
</comment>
<protein>
    <submittedName>
        <fullName evidence="5">Protein disulfide isomerase, putative</fullName>
    </submittedName>
</protein>
<dbReference type="InterPro" id="IPR036249">
    <property type="entry name" value="Thioredoxin-like_sf"/>
</dbReference>
<evidence type="ECO:0000256" key="2">
    <source>
        <dbReference type="SAM" id="Phobius"/>
    </source>
</evidence>
<dbReference type="EMBL" id="UIVT01000001">
    <property type="protein sequence ID" value="SVP88320.1"/>
    <property type="molecule type" value="Genomic_DNA"/>
</dbReference>
<keyword evidence="2" id="KW-1133">Transmembrane helix</keyword>
<dbReference type="PANTHER" id="PTHR18929">
    <property type="entry name" value="PROTEIN DISULFIDE ISOMERASE"/>
    <property type="match status" value="1"/>
</dbReference>
<keyword evidence="5" id="KW-0413">Isomerase</keyword>
<reference evidence="5" key="1">
    <citation type="submission" date="2018-07" db="EMBL/GenBank/DDBJ databases">
        <authorList>
            <person name="Quirk P.G."/>
            <person name="Krulwich T.A."/>
        </authorList>
    </citation>
    <scope>NUCLEOTIDE SEQUENCE</scope>
    <source>
        <strain evidence="5">Anand</strain>
    </source>
</reference>
<dbReference type="SUPFAM" id="SSF52833">
    <property type="entry name" value="Thioredoxin-like"/>
    <property type="match status" value="1"/>
</dbReference>
<dbReference type="GO" id="GO:0006457">
    <property type="term" value="P:protein folding"/>
    <property type="evidence" value="ECO:0007669"/>
    <property type="project" value="TreeGrafter"/>
</dbReference>
<dbReference type="GO" id="GO:0034976">
    <property type="term" value="P:response to endoplasmic reticulum stress"/>
    <property type="evidence" value="ECO:0007669"/>
    <property type="project" value="TreeGrafter"/>
</dbReference>
<feature type="domain" description="Thioredoxin" evidence="3">
    <location>
        <begin position="381"/>
        <end position="498"/>
    </location>
</feature>
<name>A0A3B0MWE5_THEAN</name>
<dbReference type="Gene3D" id="3.40.30.10">
    <property type="entry name" value="Glutaredoxin"/>
    <property type="match status" value="2"/>
</dbReference>
<dbReference type="GO" id="GO:0005783">
    <property type="term" value="C:endoplasmic reticulum"/>
    <property type="evidence" value="ECO:0007669"/>
    <property type="project" value="TreeGrafter"/>
</dbReference>
<evidence type="ECO:0000313" key="5">
    <source>
        <dbReference type="EMBL" id="SVP89489.1"/>
    </source>
</evidence>
<accession>A0A3B0MWE5</accession>
<keyword evidence="2" id="KW-0812">Transmembrane</keyword>
<dbReference type="Pfam" id="PF00085">
    <property type="entry name" value="Thioredoxin"/>
    <property type="match status" value="1"/>
</dbReference>
<dbReference type="VEuPathDB" id="PiroplasmaDB:TA19010"/>
<gene>
    <name evidence="4" type="ORF">TAT_000018500</name>
    <name evidence="5" type="ORF">TAV_000018400</name>
</gene>
<dbReference type="CDD" id="cd02995">
    <property type="entry name" value="PDI_a_PDI_a'_C"/>
    <property type="match status" value="1"/>
</dbReference>
<feature type="transmembrane region" description="Helical" evidence="2">
    <location>
        <begin position="9"/>
        <end position="31"/>
    </location>
</feature>
<evidence type="ECO:0000259" key="3">
    <source>
        <dbReference type="PROSITE" id="PS51352"/>
    </source>
</evidence>
<sequence>MTKFINCKVIIITFLIVIKLYIKPILAGLVLEVPEVAQSDFDDYVKKTNRIPVVLNYPTLFIFSTGAINDFRNVSTLLSHDEKCEFVTVESATPFDGNITSLEPVMTYVKDGQTKKYDGPINPGYIMSWLSNQRVCEMRVKDLSNFKALQKSLPSGHVQVMILFGEGQNDPEVVETVRSFISEKELAVPVLYVPDQALSDQIAKSLNQDQIKYPTVLVSRNTTLLPKTSFYTNDMRNKKELYEFLKEELIPPIHSTNSYMLPMFLVMKKTIIYIFTKEKELKKYLSESWINTVPRKHSEKLVFLHSKGSELVENKMNTILAIDSEYEEIVVRAFVINLDTLEFYKFKPLTIEDGTISEEGMNKFIDDLENGRLSHYVKSELPIPENIDKGPVKTIVGEDFHRRVIESKDDILVLFLSSWCGHCHKAKRLFRDMGRRLKGSNGPILATFDAYNNEVEDMEISQFPTIALFQSGNKTDPLFYNGPDTLEDISMFLESNCKHNKVSAENILQKHVSQETIFEYHTEL</sequence>
<evidence type="ECO:0000313" key="4">
    <source>
        <dbReference type="EMBL" id="SVP88320.1"/>
    </source>
</evidence>
<keyword evidence="2" id="KW-0472">Membrane</keyword>
<evidence type="ECO:0000256" key="1">
    <source>
        <dbReference type="ARBA" id="ARBA00006347"/>
    </source>
</evidence>
<dbReference type="InterPro" id="IPR013766">
    <property type="entry name" value="Thioredoxin_domain"/>
</dbReference>
<dbReference type="EMBL" id="UIVS01000001">
    <property type="protein sequence ID" value="SVP89489.1"/>
    <property type="molecule type" value="Genomic_DNA"/>
</dbReference>